<evidence type="ECO:0000313" key="4">
    <source>
        <dbReference type="Proteomes" id="UP000651977"/>
    </source>
</evidence>
<dbReference type="SUPFAM" id="SSF54106">
    <property type="entry name" value="LysM domain"/>
    <property type="match status" value="1"/>
</dbReference>
<dbReference type="RefSeq" id="WP_055733210.1">
    <property type="nucleotide sequence ID" value="NZ_BMDY01000015.1"/>
</dbReference>
<dbReference type="Proteomes" id="UP000651977">
    <property type="component" value="Unassembled WGS sequence"/>
</dbReference>
<evidence type="ECO:0000259" key="2">
    <source>
        <dbReference type="PROSITE" id="PS51782"/>
    </source>
</evidence>
<feature type="signal peptide" evidence="1">
    <location>
        <begin position="1"/>
        <end position="22"/>
    </location>
</feature>
<dbReference type="InterPro" id="IPR018392">
    <property type="entry name" value="LysM"/>
</dbReference>
<gene>
    <name evidence="3" type="ORF">GCM10007414_25910</name>
</gene>
<evidence type="ECO:0000313" key="3">
    <source>
        <dbReference type="EMBL" id="GGB11268.1"/>
    </source>
</evidence>
<comment type="caution">
    <text evidence="3">The sequence shown here is derived from an EMBL/GenBank/DDBJ whole genome shotgun (WGS) entry which is preliminary data.</text>
</comment>
<dbReference type="PROSITE" id="PS51782">
    <property type="entry name" value="LYSM"/>
    <property type="match status" value="1"/>
</dbReference>
<dbReference type="Gene3D" id="3.10.350.10">
    <property type="entry name" value="LysM domain"/>
    <property type="match status" value="1"/>
</dbReference>
<dbReference type="PANTHER" id="PTHR34700">
    <property type="entry name" value="POTASSIUM BINDING PROTEIN KBP"/>
    <property type="match status" value="1"/>
</dbReference>
<proteinExistence type="predicted"/>
<feature type="domain" description="LysM" evidence="2">
    <location>
        <begin position="33"/>
        <end position="81"/>
    </location>
</feature>
<dbReference type="SMART" id="SM00257">
    <property type="entry name" value="LysM"/>
    <property type="match status" value="1"/>
</dbReference>
<dbReference type="CDD" id="cd00118">
    <property type="entry name" value="LysM"/>
    <property type="match status" value="1"/>
</dbReference>
<dbReference type="EMBL" id="BMDY01000015">
    <property type="protein sequence ID" value="GGB11268.1"/>
    <property type="molecule type" value="Genomic_DNA"/>
</dbReference>
<keyword evidence="4" id="KW-1185">Reference proteome</keyword>
<dbReference type="Pfam" id="PF01476">
    <property type="entry name" value="LysM"/>
    <property type="match status" value="1"/>
</dbReference>
<dbReference type="InterPro" id="IPR052196">
    <property type="entry name" value="Bact_Kbp"/>
</dbReference>
<name>A0ABQ1I2W1_9ALTE</name>
<accession>A0ABQ1I2W1</accession>
<reference evidence="4" key="1">
    <citation type="journal article" date="2019" name="Int. J. Syst. Evol. Microbiol.">
        <title>The Global Catalogue of Microorganisms (GCM) 10K type strain sequencing project: providing services to taxonomists for standard genome sequencing and annotation.</title>
        <authorList>
            <consortium name="The Broad Institute Genomics Platform"/>
            <consortium name="The Broad Institute Genome Sequencing Center for Infectious Disease"/>
            <person name="Wu L."/>
            <person name="Ma J."/>
        </authorList>
    </citation>
    <scope>NUCLEOTIDE SEQUENCE [LARGE SCALE GENOMIC DNA]</scope>
    <source>
        <strain evidence="4">CGMCC 1.10131</strain>
    </source>
</reference>
<keyword evidence="1" id="KW-0732">Signal</keyword>
<feature type="chain" id="PRO_5047050348" evidence="1">
    <location>
        <begin position="23"/>
        <end position="358"/>
    </location>
</feature>
<organism evidence="3 4">
    <name type="scientific">Agarivorans gilvus</name>
    <dbReference type="NCBI Taxonomy" id="680279"/>
    <lineage>
        <taxon>Bacteria</taxon>
        <taxon>Pseudomonadati</taxon>
        <taxon>Pseudomonadota</taxon>
        <taxon>Gammaproteobacteria</taxon>
        <taxon>Alteromonadales</taxon>
        <taxon>Alteromonadaceae</taxon>
        <taxon>Agarivorans</taxon>
    </lineage>
</organism>
<protein>
    <submittedName>
        <fullName evidence="3">Peptidoglycan-binding protein</fullName>
    </submittedName>
</protein>
<sequence length="358" mass="40974">MKGKKLVWLWASLLLLVGSAIADTLKLKEDFPEVYVVKKGDTLWDISELYLHSPWLWPRLWQYNPQIENPHLIYPGDRLSLIYENGEPRLVRKRIVKVSPKAHIEEKTKPIPTINLSAISAFLSHDHIADEDMLKDVPYVLGDNDAQSRIAIGRAMYVRGQLKPGKYFGVYRLANKYQDPFTKEELGQKLEFIAVAVSERLHDDNISQVKVTQVLKEINQGDIILPLPDQDRLPAYFVPTNKHLDDNGYILSAATDTSVMSRYDVVIINKGSRDKVAPGDMFAIAQPGKVVIDKVKRKSYEDMANRYDRAFNDEQENVTLPNEKVGELMVFKTYEKLSYAIITDSKVTIRPQYLVENL</sequence>
<dbReference type="InterPro" id="IPR036779">
    <property type="entry name" value="LysM_dom_sf"/>
</dbReference>
<dbReference type="PANTHER" id="PTHR34700:SF4">
    <property type="entry name" value="PHAGE-LIKE ELEMENT PBSX PROTEIN XKDP"/>
    <property type="match status" value="1"/>
</dbReference>
<evidence type="ECO:0000256" key="1">
    <source>
        <dbReference type="SAM" id="SignalP"/>
    </source>
</evidence>